<dbReference type="InterPro" id="IPR036236">
    <property type="entry name" value="Znf_C2H2_sf"/>
</dbReference>
<evidence type="ECO:0000256" key="2">
    <source>
        <dbReference type="ARBA" id="ARBA00022737"/>
    </source>
</evidence>
<dbReference type="Proteomes" id="UP001652622">
    <property type="component" value="Unplaced"/>
</dbReference>
<feature type="domain" description="C2H2-type" evidence="8">
    <location>
        <begin position="1227"/>
        <end position="1254"/>
    </location>
</feature>
<feature type="domain" description="C2H2-type" evidence="8">
    <location>
        <begin position="1199"/>
        <end position="1226"/>
    </location>
</feature>
<feature type="domain" description="C2H2-type" evidence="8">
    <location>
        <begin position="1283"/>
        <end position="1310"/>
    </location>
</feature>
<keyword evidence="3 6" id="KW-0863">Zinc-finger</keyword>
<dbReference type="RefSeq" id="XP_060547165.1">
    <property type="nucleotide sequence ID" value="XM_060691182.1"/>
</dbReference>
<feature type="domain" description="SCAN box" evidence="9">
    <location>
        <begin position="901"/>
        <end position="983"/>
    </location>
</feature>
<dbReference type="Gene3D" id="1.10.4020.10">
    <property type="entry name" value="DNA breaking-rejoining enzymes"/>
    <property type="match status" value="2"/>
</dbReference>
<dbReference type="InterPro" id="IPR038269">
    <property type="entry name" value="SCAN_sf"/>
</dbReference>
<feature type="domain" description="C2H2-type" evidence="8">
    <location>
        <begin position="1171"/>
        <end position="1198"/>
    </location>
</feature>
<keyword evidence="4" id="KW-0862">Zinc</keyword>
<dbReference type="Pfam" id="PF02023">
    <property type="entry name" value="SCAN"/>
    <property type="match status" value="2"/>
</dbReference>
<dbReference type="SUPFAM" id="SSF47353">
    <property type="entry name" value="Retrovirus capsid dimerization domain-like"/>
    <property type="match status" value="2"/>
</dbReference>
<feature type="domain" description="C2H2-type" evidence="8">
    <location>
        <begin position="426"/>
        <end position="453"/>
    </location>
</feature>
<feature type="domain" description="C2H2-type" evidence="8">
    <location>
        <begin position="482"/>
        <end position="509"/>
    </location>
</feature>
<keyword evidence="10" id="KW-1185">Reference proteome</keyword>
<feature type="region of interest" description="Disordered" evidence="7">
    <location>
        <begin position="35"/>
        <end position="85"/>
    </location>
</feature>
<feature type="domain" description="C2H2-type" evidence="8">
    <location>
        <begin position="1143"/>
        <end position="1170"/>
    </location>
</feature>
<keyword evidence="5" id="KW-0539">Nucleus</keyword>
<feature type="region of interest" description="Disordered" evidence="7">
    <location>
        <begin position="984"/>
        <end position="1014"/>
    </location>
</feature>
<feature type="domain" description="C2H2-type" evidence="8">
    <location>
        <begin position="454"/>
        <end position="481"/>
    </location>
</feature>
<evidence type="ECO:0000313" key="10">
    <source>
        <dbReference type="Proteomes" id="UP001652622"/>
    </source>
</evidence>
<dbReference type="GeneID" id="117674804"/>
<name>A0ABM3ZFL3_PANGU</name>
<gene>
    <name evidence="11" type="primary">LOC117674804</name>
</gene>
<dbReference type="Pfam" id="PF13912">
    <property type="entry name" value="zf-C2H2_6"/>
    <property type="match status" value="1"/>
</dbReference>
<dbReference type="SUPFAM" id="SSF57667">
    <property type="entry name" value="beta-beta-alpha zinc fingers"/>
    <property type="match status" value="8"/>
</dbReference>
<evidence type="ECO:0000259" key="8">
    <source>
        <dbReference type="PROSITE" id="PS50157"/>
    </source>
</evidence>
<evidence type="ECO:0000256" key="4">
    <source>
        <dbReference type="ARBA" id="ARBA00022833"/>
    </source>
</evidence>
<dbReference type="Gene3D" id="3.30.160.60">
    <property type="entry name" value="Classic Zinc Finger"/>
    <property type="match status" value="13"/>
</dbReference>
<dbReference type="CDD" id="cd07936">
    <property type="entry name" value="SCAN"/>
    <property type="match status" value="2"/>
</dbReference>
<keyword evidence="2" id="KW-0677">Repeat</keyword>
<reference evidence="11" key="1">
    <citation type="submission" date="2025-08" db="UniProtKB">
        <authorList>
            <consortium name="RefSeq"/>
        </authorList>
    </citation>
    <scope>IDENTIFICATION</scope>
    <source>
        <tissue evidence="11">Blood</tissue>
    </source>
</reference>
<evidence type="ECO:0000259" key="9">
    <source>
        <dbReference type="PROSITE" id="PS50804"/>
    </source>
</evidence>
<dbReference type="PROSITE" id="PS50804">
    <property type="entry name" value="SCAN_BOX"/>
    <property type="match status" value="2"/>
</dbReference>
<dbReference type="PANTHER" id="PTHR23226:SF377">
    <property type="entry name" value="ZINC FINGER AND SCAN DOMAIN-CONTAINING PROTEIN 20"/>
    <property type="match status" value="1"/>
</dbReference>
<dbReference type="SMART" id="SM00355">
    <property type="entry name" value="ZnF_C2H2"/>
    <property type="match status" value="13"/>
</dbReference>
<feature type="region of interest" description="Disordered" evidence="7">
    <location>
        <begin position="259"/>
        <end position="300"/>
    </location>
</feature>
<dbReference type="InterPro" id="IPR013087">
    <property type="entry name" value="Znf_C2H2_type"/>
</dbReference>
<evidence type="ECO:0000256" key="3">
    <source>
        <dbReference type="ARBA" id="ARBA00022771"/>
    </source>
</evidence>
<keyword evidence="1" id="KW-0479">Metal-binding</keyword>
<sequence length="1361" mass="153246">MEDPVMVLKVAGGSGTVGRNPQLLPTGSIGRFPQRVSAQKKVKEEPDEVVLPSWDTQRQHFRQETGSPSSGWGSPQPPPELTPWDDAKGFLASFEQVAKACRWPKYEWAARLLPALSGQAEWAFSGLEAGEREDYGKVKTAILWGSALSREKQRQHFRRFCYQEAEGPRRACTRLQELCRRWLKVEKHSKEQILELLILEQFLTILPGEIQSWVRARGPDTCSQAVALAEDYLQKQQKTEEWEQQDGMPCEEVAVGFSGPEQAFQPPDQSQLHGEAKGESDGDNCLPEYGPANDQKERSCLQEGGKERDLCWIPQRQFAENFSRVPEQRKLFQNQTQPKIQQGIHIRNKAAISIASVINRKILGKPLLFQIQKSSIPSGLDLRQEPDDNIPVPERPYHKCSICGKTFGQSSHLNFHQRTHDVEKPYKCTQCGSSFHSRQGLIYHQRIHAGEKPYKCSFCGKNFSQSSHLLVHKRSHTGEKPFRCPTCGKCFSRNSLLTIHQRTHTGEKPYTCLQCGSQFHSGSGLINHERIHAGVKPYKCSTCGRDFIRKAHLTRHQSIHSDDKDGTLIVSACGPPRVSLVSACGSPHASLIVSACGPPRVSLVSACGSPRASLIVSACSPTCASVVTGCRSPIRMSLIAGTRSPICMILVNSGCNCTHESVIAGIHSPTRMNVVVGTCDPSRASVITGTHSPLTRASSRVFVAPLTRASSRVTYFWRFLHHRIKMEENPFHVWPKEEDPEEFREALGGLQKVVALKPQADEEVGSPLLRSVPSGFTGHHLPRTRSYWVKEEAREGATRCWEAQLQMFLKKMESPFSTWRSAPLAEVPTPWDNAKAFLDSFEQVAKACQWPREEWVARLLPALRGETQQVFDGMVAKDRIDYGKVKAAILQGDALQREKHRQHFRHFCYQEAEGPTAAYNQLQDLCYGWLKVERHSKEQILELLILEQFLAILPLEIQSWVRECSPETCSQAVGLAEEFLQRQRETKDRRGKQVNIKESSLHSSEANQAPPDTEQRQLYAATEQEDVGEMKNEDEMEPCEMPSETNPIEVLKENLRKQGGSNRSEGIPLEKRSDVAISCQEEDVHEVIIRGQSMEERKKHCQGDQWRSHLGEKPNKNPSFGMSIHQNGNFAEYQLLHSGVKPYKCLECGKGFSQSTQLTSHQRTHTGERPYSCPSCGRTFNQSTSLIQHQRIHTGEKPYQCSECGKSFRHSTSLTSHQRIHTGEKPYKCSDCGKGFCNQSGLINHKTIHTGERPYKCLECGKSFSQSTHLTSHQRIHTGERPYKCSDCNKTFCDQSGLVKHQRIHTGQKPYKCLACGKSFSQSTNLIRHQRIHTGEEAHKLTSPCNATVAFQFQRPAISKA</sequence>
<dbReference type="InterPro" id="IPR003309">
    <property type="entry name" value="SCAN_dom"/>
</dbReference>
<feature type="domain" description="C2H2-type" evidence="8">
    <location>
        <begin position="398"/>
        <end position="425"/>
    </location>
</feature>
<evidence type="ECO:0000256" key="1">
    <source>
        <dbReference type="ARBA" id="ARBA00022723"/>
    </source>
</evidence>
<accession>A0ABM3ZFL3</accession>
<dbReference type="PANTHER" id="PTHR23226">
    <property type="entry name" value="ZINC FINGER AND SCAN DOMAIN-CONTAINING"/>
    <property type="match status" value="1"/>
</dbReference>
<dbReference type="PROSITE" id="PS00028">
    <property type="entry name" value="ZINC_FINGER_C2H2_1"/>
    <property type="match status" value="13"/>
</dbReference>
<evidence type="ECO:0000256" key="5">
    <source>
        <dbReference type="ARBA" id="ARBA00023242"/>
    </source>
</evidence>
<feature type="compositionally biased region" description="Polar residues" evidence="7">
    <location>
        <begin position="996"/>
        <end position="1007"/>
    </location>
</feature>
<feature type="domain" description="C2H2-type" evidence="8">
    <location>
        <begin position="510"/>
        <end position="537"/>
    </location>
</feature>
<proteinExistence type="predicted"/>
<evidence type="ECO:0000256" key="6">
    <source>
        <dbReference type="PROSITE-ProRule" id="PRU00042"/>
    </source>
</evidence>
<feature type="domain" description="SCAN box" evidence="9">
    <location>
        <begin position="154"/>
        <end position="236"/>
    </location>
</feature>
<feature type="domain" description="C2H2-type" evidence="8">
    <location>
        <begin position="538"/>
        <end position="565"/>
    </location>
</feature>
<evidence type="ECO:0000313" key="11">
    <source>
        <dbReference type="RefSeq" id="XP_060547165.1"/>
    </source>
</evidence>
<organism evidence="10 11">
    <name type="scientific">Pantherophis guttatus</name>
    <name type="common">Corn snake</name>
    <name type="synonym">Elaphe guttata</name>
    <dbReference type="NCBI Taxonomy" id="94885"/>
    <lineage>
        <taxon>Eukaryota</taxon>
        <taxon>Metazoa</taxon>
        <taxon>Chordata</taxon>
        <taxon>Craniata</taxon>
        <taxon>Vertebrata</taxon>
        <taxon>Euteleostomi</taxon>
        <taxon>Lepidosauria</taxon>
        <taxon>Squamata</taxon>
        <taxon>Bifurcata</taxon>
        <taxon>Unidentata</taxon>
        <taxon>Episquamata</taxon>
        <taxon>Toxicofera</taxon>
        <taxon>Serpentes</taxon>
        <taxon>Colubroidea</taxon>
        <taxon>Colubridae</taxon>
        <taxon>Colubrinae</taxon>
        <taxon>Pantherophis</taxon>
    </lineage>
</organism>
<dbReference type="SMART" id="SM00431">
    <property type="entry name" value="SCAN"/>
    <property type="match status" value="2"/>
</dbReference>
<dbReference type="Pfam" id="PF00096">
    <property type="entry name" value="zf-C2H2"/>
    <property type="match status" value="11"/>
</dbReference>
<evidence type="ECO:0000256" key="7">
    <source>
        <dbReference type="SAM" id="MobiDB-lite"/>
    </source>
</evidence>
<feature type="domain" description="C2H2-type" evidence="8">
    <location>
        <begin position="1255"/>
        <end position="1282"/>
    </location>
</feature>
<feature type="domain" description="C2H2-type" evidence="8">
    <location>
        <begin position="1311"/>
        <end position="1338"/>
    </location>
</feature>
<protein>
    <submittedName>
        <fullName evidence="11">Uncharacterized protein LOC117674804</fullName>
    </submittedName>
</protein>
<dbReference type="PROSITE" id="PS50157">
    <property type="entry name" value="ZINC_FINGER_C2H2_2"/>
    <property type="match status" value="13"/>
</dbReference>